<keyword evidence="2" id="KW-0812">Transmembrane</keyword>
<keyword evidence="4" id="KW-1185">Reference proteome</keyword>
<accession>A0AAN7BT67</accession>
<feature type="transmembrane region" description="Helical" evidence="2">
    <location>
        <begin position="167"/>
        <end position="187"/>
    </location>
</feature>
<reference evidence="3" key="2">
    <citation type="submission" date="2023-05" db="EMBL/GenBank/DDBJ databases">
        <authorList>
            <consortium name="Lawrence Berkeley National Laboratory"/>
            <person name="Steindorff A."/>
            <person name="Hensen N."/>
            <person name="Bonometti L."/>
            <person name="Westerberg I."/>
            <person name="Brannstrom I.O."/>
            <person name="Guillou S."/>
            <person name="Cros-Aarteil S."/>
            <person name="Calhoun S."/>
            <person name="Haridas S."/>
            <person name="Kuo A."/>
            <person name="Mondo S."/>
            <person name="Pangilinan J."/>
            <person name="Riley R."/>
            <person name="Labutti K."/>
            <person name="Andreopoulos B."/>
            <person name="Lipzen A."/>
            <person name="Chen C."/>
            <person name="Yanf M."/>
            <person name="Daum C."/>
            <person name="Ng V."/>
            <person name="Clum A."/>
            <person name="Ohm R."/>
            <person name="Martin F."/>
            <person name="Silar P."/>
            <person name="Natvig D."/>
            <person name="Lalanne C."/>
            <person name="Gautier V."/>
            <person name="Ament-Velasquez S.L."/>
            <person name="Kruys A."/>
            <person name="Hutchinson M.I."/>
            <person name="Powell A.J."/>
            <person name="Barry K."/>
            <person name="Miller A.N."/>
            <person name="Grigoriev I.V."/>
            <person name="Debuchy R."/>
            <person name="Gladieux P."/>
            <person name="Thoren M.H."/>
            <person name="Johannesson H."/>
        </authorList>
    </citation>
    <scope>NUCLEOTIDE SEQUENCE</scope>
    <source>
        <strain evidence="3">CBS 990.96</strain>
    </source>
</reference>
<sequence length="520" mass="57966">MTGRRTTRRNFEPESSWRVVEAGFNDSFETSVLPDDDAIGADPSQSFASTQPYSQSFGGSQQWSIGGSQDDSLENFVNRAEYDDRVLLRSPFRPSIPKEVRESSRENMASKVRASLKAKEENGLRRRRGSVSASSCEDDSLPPTQHVQEEPSGGVGSRLGTVARYGLVQLLLLSTLGAVFYVATLAFNGNTPSLTKVLSPICRLPQVSSLDLAICSAAPDHEAEEVPKMQSFEMDPFLEIQTDFARTVEQALGRGQFHSKVLGYAEAVKDCEGLSQEDGLEVNEEPLQQFLQYVDAVKSVGQQYWSFEKSLEGAVDYLPHISSTAARELTEDTEEVPTWANQNALANRIYSWFTPTKLSQQQVLDTYAKHLGDVFAKVNDVVSDGRRLLKELDTAGEELEKARSLFQTEQQRSKESKGLDLVAKLWSRFVGSKNLIDQQVEMMDELSQAHSMVRKQVSELTSKIEDTLSRLYALRKSGLVGQEVNRPLEYYVAKLTAQSNKLMEISNRLAKGPSPQVFEF</sequence>
<feature type="compositionally biased region" description="Low complexity" evidence="1">
    <location>
        <begin position="54"/>
        <end position="69"/>
    </location>
</feature>
<comment type="caution">
    <text evidence="3">The sequence shown here is derived from an EMBL/GenBank/DDBJ whole genome shotgun (WGS) entry which is preliminary data.</text>
</comment>
<keyword evidence="2" id="KW-0472">Membrane</keyword>
<keyword evidence="2" id="KW-1133">Transmembrane helix</keyword>
<evidence type="ECO:0000256" key="2">
    <source>
        <dbReference type="SAM" id="Phobius"/>
    </source>
</evidence>
<evidence type="ECO:0000313" key="3">
    <source>
        <dbReference type="EMBL" id="KAK4229123.1"/>
    </source>
</evidence>
<protein>
    <submittedName>
        <fullName evidence="3">Uncharacterized protein</fullName>
    </submittedName>
</protein>
<dbReference type="EMBL" id="MU865311">
    <property type="protein sequence ID" value="KAK4229123.1"/>
    <property type="molecule type" value="Genomic_DNA"/>
</dbReference>
<dbReference type="Proteomes" id="UP001301958">
    <property type="component" value="Unassembled WGS sequence"/>
</dbReference>
<reference evidence="3" key="1">
    <citation type="journal article" date="2023" name="Mol. Phylogenet. Evol.">
        <title>Genome-scale phylogeny and comparative genomics of the fungal order Sordariales.</title>
        <authorList>
            <person name="Hensen N."/>
            <person name="Bonometti L."/>
            <person name="Westerberg I."/>
            <person name="Brannstrom I.O."/>
            <person name="Guillou S."/>
            <person name="Cros-Aarteil S."/>
            <person name="Calhoun S."/>
            <person name="Haridas S."/>
            <person name="Kuo A."/>
            <person name="Mondo S."/>
            <person name="Pangilinan J."/>
            <person name="Riley R."/>
            <person name="LaButti K."/>
            <person name="Andreopoulos B."/>
            <person name="Lipzen A."/>
            <person name="Chen C."/>
            <person name="Yan M."/>
            <person name="Daum C."/>
            <person name="Ng V."/>
            <person name="Clum A."/>
            <person name="Steindorff A."/>
            <person name="Ohm R.A."/>
            <person name="Martin F."/>
            <person name="Silar P."/>
            <person name="Natvig D.O."/>
            <person name="Lalanne C."/>
            <person name="Gautier V."/>
            <person name="Ament-Velasquez S.L."/>
            <person name="Kruys A."/>
            <person name="Hutchinson M.I."/>
            <person name="Powell A.J."/>
            <person name="Barry K."/>
            <person name="Miller A.N."/>
            <person name="Grigoriev I.V."/>
            <person name="Debuchy R."/>
            <person name="Gladieux P."/>
            <person name="Hiltunen Thoren M."/>
            <person name="Johannesson H."/>
        </authorList>
    </citation>
    <scope>NUCLEOTIDE SEQUENCE</scope>
    <source>
        <strain evidence="3">CBS 990.96</strain>
    </source>
</reference>
<evidence type="ECO:0000256" key="1">
    <source>
        <dbReference type="SAM" id="MobiDB-lite"/>
    </source>
</evidence>
<proteinExistence type="predicted"/>
<feature type="compositionally biased region" description="Polar residues" evidence="1">
    <location>
        <begin position="43"/>
        <end position="53"/>
    </location>
</feature>
<evidence type="ECO:0000313" key="4">
    <source>
        <dbReference type="Proteomes" id="UP001301958"/>
    </source>
</evidence>
<name>A0AAN7BT67_9PEZI</name>
<feature type="region of interest" description="Disordered" evidence="1">
    <location>
        <begin position="28"/>
        <end position="69"/>
    </location>
</feature>
<organism evidence="3 4">
    <name type="scientific">Podospora fimiseda</name>
    <dbReference type="NCBI Taxonomy" id="252190"/>
    <lineage>
        <taxon>Eukaryota</taxon>
        <taxon>Fungi</taxon>
        <taxon>Dikarya</taxon>
        <taxon>Ascomycota</taxon>
        <taxon>Pezizomycotina</taxon>
        <taxon>Sordariomycetes</taxon>
        <taxon>Sordariomycetidae</taxon>
        <taxon>Sordariales</taxon>
        <taxon>Podosporaceae</taxon>
        <taxon>Podospora</taxon>
    </lineage>
</organism>
<dbReference type="AlphaFoldDB" id="A0AAN7BT67"/>
<gene>
    <name evidence="3" type="ORF">QBC38DRAFT_473214</name>
</gene>
<feature type="region of interest" description="Disordered" evidence="1">
    <location>
        <begin position="97"/>
        <end position="155"/>
    </location>
</feature>